<dbReference type="AlphaFoldDB" id="A0A813MZI4"/>
<dbReference type="PANTHER" id="PTHR15497:SF1">
    <property type="entry name" value="3-HYDROXYANTHRANILATE 3,4-DIOXYGENASE"/>
    <property type="match status" value="1"/>
</dbReference>
<sequence length="270" mass="31325">MHNEQLVIMFVGGPNQREDYHIEEGEELFYQLKGDMCVKIIENGKHRDVHIKEGEFFVLPGRIPHSPQRTAGSIGLVIERKRLENEKDGVRWFVPNSTDVLYEKWFNCKDLGVELIPLIKNYFASEEFKTKIPGNNVLDKSEYPFELNNVVLDLEKHGPYKFDDKIKSDSSKILNLTPDELSLQFEILVLKTGEHVLEDYLRNNLDVWLWQLSGTSQLSLKCLNNNSEEKIDLNLNDSVLVEHKNFSNMRINVQNDSQLLLITQNPNKKV</sequence>
<dbReference type="SUPFAM" id="SSF51182">
    <property type="entry name" value="RmlC-like cupins"/>
    <property type="match status" value="1"/>
</dbReference>
<dbReference type="EMBL" id="CAJNOC010000206">
    <property type="protein sequence ID" value="CAF0727084.1"/>
    <property type="molecule type" value="Genomic_DNA"/>
</dbReference>
<keyword evidence="9" id="KW-1185">Reference proteome</keyword>
<comment type="caution">
    <text evidence="8">The sequence shown here is derived from an EMBL/GenBank/DDBJ whole genome shotgun (WGS) entry which is preliminary data.</text>
</comment>
<dbReference type="InterPro" id="IPR010329">
    <property type="entry name" value="3hydroanth_dOase"/>
</dbReference>
<dbReference type="CDD" id="cd06123">
    <property type="entry name" value="cupin_HAO"/>
    <property type="match status" value="1"/>
</dbReference>
<dbReference type="Gene3D" id="2.60.120.10">
    <property type="entry name" value="Jelly Rolls"/>
    <property type="match status" value="1"/>
</dbReference>
<accession>A0A813MZI4</accession>
<dbReference type="GO" id="GO:0005737">
    <property type="term" value="C:cytoplasm"/>
    <property type="evidence" value="ECO:0007669"/>
    <property type="project" value="TreeGrafter"/>
</dbReference>
<dbReference type="GO" id="GO:0000334">
    <property type="term" value="F:3-hydroxyanthranilate 3,4-dioxygenase activity"/>
    <property type="evidence" value="ECO:0007669"/>
    <property type="project" value="InterPro"/>
</dbReference>
<dbReference type="PANTHER" id="PTHR15497">
    <property type="entry name" value="3-HYDROXYANTHRANILATE 3,4-DIOXYGENASE"/>
    <property type="match status" value="1"/>
</dbReference>
<dbReference type="GO" id="GO:0034354">
    <property type="term" value="P:'de novo' NAD+ biosynthetic process from L-tryptophan"/>
    <property type="evidence" value="ECO:0007669"/>
    <property type="project" value="TreeGrafter"/>
</dbReference>
<dbReference type="Pfam" id="PF06052">
    <property type="entry name" value="3-HAO"/>
    <property type="match status" value="1"/>
</dbReference>
<gene>
    <name evidence="8" type="ORF">OXX778_LOCUS2591</name>
</gene>
<dbReference type="Proteomes" id="UP000663879">
    <property type="component" value="Unassembled WGS sequence"/>
</dbReference>
<evidence type="ECO:0000256" key="7">
    <source>
        <dbReference type="ARBA" id="ARBA00023004"/>
    </source>
</evidence>
<keyword evidence="7" id="KW-0408">Iron</keyword>
<organism evidence="8 9">
    <name type="scientific">Brachionus calyciflorus</name>
    <dbReference type="NCBI Taxonomy" id="104777"/>
    <lineage>
        <taxon>Eukaryota</taxon>
        <taxon>Metazoa</taxon>
        <taxon>Spiralia</taxon>
        <taxon>Gnathifera</taxon>
        <taxon>Rotifera</taxon>
        <taxon>Eurotatoria</taxon>
        <taxon>Monogononta</taxon>
        <taxon>Pseudotrocha</taxon>
        <taxon>Ploima</taxon>
        <taxon>Brachionidae</taxon>
        <taxon>Brachionus</taxon>
    </lineage>
</organism>
<protein>
    <recommendedName>
        <fullName evidence="10">3-hydroxyanthranilate 3,4-dioxygenase</fullName>
    </recommendedName>
</protein>
<comment type="function">
    <text evidence="2">Catalyzes the oxidative ring opening of 3-hydroxyanthranilate to 2-amino-3-carboxymuconate semialdehyde, which spontaneously cyclizes to quinolinate.</text>
</comment>
<evidence type="ECO:0000256" key="6">
    <source>
        <dbReference type="ARBA" id="ARBA00023002"/>
    </source>
</evidence>
<evidence type="ECO:0008006" key="10">
    <source>
        <dbReference type="Google" id="ProtNLM"/>
    </source>
</evidence>
<dbReference type="GO" id="GO:0005506">
    <property type="term" value="F:iron ion binding"/>
    <property type="evidence" value="ECO:0007669"/>
    <property type="project" value="InterPro"/>
</dbReference>
<name>A0A813MZI4_9BILA</name>
<keyword evidence="6" id="KW-0560">Oxidoreductase</keyword>
<evidence type="ECO:0000313" key="8">
    <source>
        <dbReference type="EMBL" id="CAF0727084.1"/>
    </source>
</evidence>
<comment type="cofactor">
    <cofactor evidence="1">
        <name>Fe(2+)</name>
        <dbReference type="ChEBI" id="CHEBI:29033"/>
    </cofactor>
</comment>
<evidence type="ECO:0000313" key="9">
    <source>
        <dbReference type="Proteomes" id="UP000663879"/>
    </source>
</evidence>
<reference evidence="8" key="1">
    <citation type="submission" date="2021-02" db="EMBL/GenBank/DDBJ databases">
        <authorList>
            <person name="Nowell W R."/>
        </authorList>
    </citation>
    <scope>NUCLEOTIDE SEQUENCE</scope>
    <source>
        <strain evidence="8">Ploen Becks lab</strain>
    </source>
</reference>
<dbReference type="InterPro" id="IPR014710">
    <property type="entry name" value="RmlC-like_jellyroll"/>
</dbReference>
<dbReference type="InterPro" id="IPR011051">
    <property type="entry name" value="RmlC_Cupin_sf"/>
</dbReference>
<keyword evidence="4" id="KW-0479">Metal-binding</keyword>
<dbReference type="GO" id="GO:0046874">
    <property type="term" value="P:quinolinate metabolic process"/>
    <property type="evidence" value="ECO:0007669"/>
    <property type="project" value="TreeGrafter"/>
</dbReference>
<dbReference type="NCBIfam" id="TIGR03037">
    <property type="entry name" value="anthran_nbaC"/>
    <property type="match status" value="1"/>
</dbReference>
<evidence type="ECO:0000256" key="5">
    <source>
        <dbReference type="ARBA" id="ARBA00022964"/>
    </source>
</evidence>
<evidence type="ECO:0000256" key="3">
    <source>
        <dbReference type="ARBA" id="ARBA00022642"/>
    </source>
</evidence>
<keyword evidence="3" id="KW-0662">Pyridine nucleotide biosynthesis</keyword>
<evidence type="ECO:0000256" key="1">
    <source>
        <dbReference type="ARBA" id="ARBA00001954"/>
    </source>
</evidence>
<keyword evidence="5" id="KW-0223">Dioxygenase</keyword>
<evidence type="ECO:0000256" key="2">
    <source>
        <dbReference type="ARBA" id="ARBA00002752"/>
    </source>
</evidence>
<dbReference type="OrthoDB" id="204928at2759"/>
<evidence type="ECO:0000256" key="4">
    <source>
        <dbReference type="ARBA" id="ARBA00022723"/>
    </source>
</evidence>
<proteinExistence type="predicted"/>